<dbReference type="InterPro" id="IPR013041">
    <property type="entry name" value="Clathrin_app_Ig-like_sf"/>
</dbReference>
<dbReference type="InterPro" id="IPR015151">
    <property type="entry name" value="B-adaptin_app_sub_C"/>
</dbReference>
<dbReference type="InterPro" id="IPR016024">
    <property type="entry name" value="ARM-type_fold"/>
</dbReference>
<dbReference type="GO" id="GO:0030131">
    <property type="term" value="C:clathrin adaptor complex"/>
    <property type="evidence" value="ECO:0007669"/>
    <property type="project" value="InterPro"/>
</dbReference>
<dbReference type="InterPro" id="IPR012295">
    <property type="entry name" value="TBP_dom_sf"/>
</dbReference>
<evidence type="ECO:0000256" key="2">
    <source>
        <dbReference type="ARBA" id="ARBA00022448"/>
    </source>
</evidence>
<gene>
    <name evidence="6" type="ORF">CB5_LOCUS13326</name>
</gene>
<dbReference type="SUPFAM" id="SSF49348">
    <property type="entry name" value="Clathrin adaptor appendage domain"/>
    <property type="match status" value="1"/>
</dbReference>
<dbReference type="Gene3D" id="1.25.10.10">
    <property type="entry name" value="Leucine-rich Repeat Variant"/>
    <property type="match status" value="1"/>
</dbReference>
<dbReference type="GO" id="GO:0006886">
    <property type="term" value="P:intracellular protein transport"/>
    <property type="evidence" value="ECO:0007669"/>
    <property type="project" value="InterPro"/>
</dbReference>
<dbReference type="AlphaFoldDB" id="A0A6V7PGX9"/>
<evidence type="ECO:0000256" key="3">
    <source>
        <dbReference type="ARBA" id="ARBA00022927"/>
    </source>
</evidence>
<evidence type="ECO:0000259" key="5">
    <source>
        <dbReference type="Pfam" id="PF09066"/>
    </source>
</evidence>
<protein>
    <recommendedName>
        <fullName evidence="5">Beta-adaptin appendage C-terminal subdomain domain-containing protein</fullName>
    </recommendedName>
</protein>
<evidence type="ECO:0000256" key="1">
    <source>
        <dbReference type="ARBA" id="ARBA00004308"/>
    </source>
</evidence>
<organism evidence="6">
    <name type="scientific">Ananas comosus var. bracteatus</name>
    <name type="common">red pineapple</name>
    <dbReference type="NCBI Taxonomy" id="296719"/>
    <lineage>
        <taxon>Eukaryota</taxon>
        <taxon>Viridiplantae</taxon>
        <taxon>Streptophyta</taxon>
        <taxon>Embryophyta</taxon>
        <taxon>Tracheophyta</taxon>
        <taxon>Spermatophyta</taxon>
        <taxon>Magnoliopsida</taxon>
        <taxon>Liliopsida</taxon>
        <taxon>Poales</taxon>
        <taxon>Bromeliaceae</taxon>
        <taxon>Bromelioideae</taxon>
        <taxon>Ananas</taxon>
    </lineage>
</organism>
<dbReference type="Pfam" id="PF09066">
    <property type="entry name" value="B2-adapt-app_C"/>
    <property type="match status" value="1"/>
</dbReference>
<proteinExistence type="predicted"/>
<dbReference type="GO" id="GO:0012505">
    <property type="term" value="C:endomembrane system"/>
    <property type="evidence" value="ECO:0007669"/>
    <property type="project" value="UniProtKB-SubCell"/>
</dbReference>
<dbReference type="PANTHER" id="PTHR11134">
    <property type="entry name" value="ADAPTOR COMPLEX SUBUNIT BETA FAMILY MEMBER"/>
    <property type="match status" value="1"/>
</dbReference>
<reference evidence="6" key="1">
    <citation type="submission" date="2020-07" db="EMBL/GenBank/DDBJ databases">
        <authorList>
            <person name="Lin J."/>
        </authorList>
    </citation>
    <scope>NUCLEOTIDE SEQUENCE</scope>
</reference>
<dbReference type="InterPro" id="IPR009028">
    <property type="entry name" value="Coatomer/calthrin_app_sub_C"/>
</dbReference>
<sequence>MAPPLVTLLSAEPEIQYVDCRTSILLYRKGLLYFDMRLRFSSASITWVIGEYAERIDNAYELFESFLDSFPEEPALAVLNNATVETDNPDLRDRAYIYCRHLSTDPEAAKDVVLAEKPSISDDVNLLDPSLLDELLANIGSLSSVYHKPPEAFESRARTAALRTDDEEYPDGGETAYSESPSHAADAVPALVTASGTSAVTHAAARQLASPATDPVQLLCRICLIVLDGFMTQFNKNAFGFVAAVPLQVPPLQPGALACTLLPMILLQNVLTGPPSALSQRRNASKELLYLSTKIPLGIPFLIKLSTTVGIPRVKCALNMPGPELAPLIFEAMETLLT</sequence>
<comment type="subcellular location">
    <subcellularLocation>
        <location evidence="1">Endomembrane system</location>
    </subcellularLocation>
</comment>
<feature type="domain" description="Beta-adaptin appendage C-terminal subdomain" evidence="5">
    <location>
        <begin position="281"/>
        <end position="337"/>
    </location>
</feature>
<dbReference type="InterPro" id="IPR026739">
    <property type="entry name" value="AP_beta"/>
</dbReference>
<keyword evidence="2" id="KW-0813">Transport</keyword>
<keyword evidence="3" id="KW-0653">Protein transport</keyword>
<dbReference type="EMBL" id="LR862148">
    <property type="protein sequence ID" value="CAD1830115.1"/>
    <property type="molecule type" value="Genomic_DNA"/>
</dbReference>
<dbReference type="SUPFAM" id="SSF48371">
    <property type="entry name" value="ARM repeat"/>
    <property type="match status" value="1"/>
</dbReference>
<dbReference type="SUPFAM" id="SSF55711">
    <property type="entry name" value="Subdomain of clathrin and coatomer appendage domain"/>
    <property type="match status" value="1"/>
</dbReference>
<accession>A0A6V7PGX9</accession>
<name>A0A6V7PGX9_ANACO</name>
<keyword evidence="4" id="KW-0472">Membrane</keyword>
<dbReference type="InterPro" id="IPR011989">
    <property type="entry name" value="ARM-like"/>
</dbReference>
<evidence type="ECO:0000256" key="4">
    <source>
        <dbReference type="ARBA" id="ARBA00023136"/>
    </source>
</evidence>
<evidence type="ECO:0000313" key="6">
    <source>
        <dbReference type="EMBL" id="CAD1830115.1"/>
    </source>
</evidence>
<dbReference type="Gene3D" id="3.30.310.10">
    <property type="entry name" value="TATA-Binding Protein"/>
    <property type="match status" value="1"/>
</dbReference>
<dbReference type="GO" id="GO:0016192">
    <property type="term" value="P:vesicle-mediated transport"/>
    <property type="evidence" value="ECO:0007669"/>
    <property type="project" value="InterPro"/>
</dbReference>